<accession>A0ABW3KR65</accession>
<evidence type="ECO:0000313" key="1">
    <source>
        <dbReference type="EMBL" id="MFD1015303.1"/>
    </source>
</evidence>
<dbReference type="RefSeq" id="WP_386114812.1">
    <property type="nucleotide sequence ID" value="NZ_JBHTKM010000017.1"/>
</dbReference>
<dbReference type="Proteomes" id="UP001597086">
    <property type="component" value="Unassembled WGS sequence"/>
</dbReference>
<comment type="caution">
    <text evidence="1">The sequence shown here is derived from an EMBL/GenBank/DDBJ whole genome shotgun (WGS) entry which is preliminary data.</text>
</comment>
<evidence type="ECO:0000313" key="2">
    <source>
        <dbReference type="Proteomes" id="UP001597086"/>
    </source>
</evidence>
<reference evidence="2" key="1">
    <citation type="journal article" date="2019" name="Int. J. Syst. Evol. Microbiol.">
        <title>The Global Catalogue of Microorganisms (GCM) 10K type strain sequencing project: providing services to taxonomists for standard genome sequencing and annotation.</title>
        <authorList>
            <consortium name="The Broad Institute Genomics Platform"/>
            <consortium name="The Broad Institute Genome Sequencing Center for Infectious Disease"/>
            <person name="Wu L."/>
            <person name="Ma J."/>
        </authorList>
    </citation>
    <scope>NUCLEOTIDE SEQUENCE [LARGE SCALE GENOMIC DNA]</scope>
    <source>
        <strain evidence="2">CCUG 56098</strain>
    </source>
</reference>
<name>A0ABW3KR65_9FLAO</name>
<sequence length="80" mass="9319">MKTMLTKILIGTKSYKSALLDLALLLIKHYKQLTEDFYTTLKSQPWTYGSMPFLKSQFKNNITLPIFTLIKPHNQILKQS</sequence>
<keyword evidence="2" id="KW-1185">Reference proteome</keyword>
<gene>
    <name evidence="1" type="ORF">ACFQ13_05150</name>
</gene>
<organism evidence="1 2">
    <name type="scientific">Winogradskyella rapida</name>
    <dbReference type="NCBI Taxonomy" id="549701"/>
    <lineage>
        <taxon>Bacteria</taxon>
        <taxon>Pseudomonadati</taxon>
        <taxon>Bacteroidota</taxon>
        <taxon>Flavobacteriia</taxon>
        <taxon>Flavobacteriales</taxon>
        <taxon>Flavobacteriaceae</taxon>
        <taxon>Winogradskyella</taxon>
    </lineage>
</organism>
<protein>
    <submittedName>
        <fullName evidence="1">Uncharacterized protein</fullName>
    </submittedName>
</protein>
<dbReference type="EMBL" id="JBHTKM010000017">
    <property type="protein sequence ID" value="MFD1015303.1"/>
    <property type="molecule type" value="Genomic_DNA"/>
</dbReference>
<proteinExistence type="predicted"/>